<comment type="caution">
    <text evidence="1">The sequence shown here is derived from an EMBL/GenBank/DDBJ whole genome shotgun (WGS) entry which is preliminary data.</text>
</comment>
<dbReference type="EMBL" id="BLPF01000001">
    <property type="protein sequence ID" value="GFJ76253.1"/>
    <property type="molecule type" value="Genomic_DNA"/>
</dbReference>
<dbReference type="Proteomes" id="UP000482800">
    <property type="component" value="Unassembled WGS sequence"/>
</dbReference>
<dbReference type="AlphaFoldDB" id="A0A6V8JUH9"/>
<proteinExistence type="predicted"/>
<accession>A0A6V8JUH9</accession>
<evidence type="ECO:0000313" key="1">
    <source>
        <dbReference type="EMBL" id="GFJ76253.1"/>
    </source>
</evidence>
<sequence>MSIESDRIGPMTDDEAALFRYLRFGELPARVLPSDRVELVEVDPKRDVPEPVADPTGVWNFRYV</sequence>
<reference evidence="1 2" key="1">
    <citation type="submission" date="2020-03" db="EMBL/GenBank/DDBJ databases">
        <title>Whole genome shotgun sequence of Phytohabitans houttuyneae NBRC 108639.</title>
        <authorList>
            <person name="Komaki H."/>
            <person name="Tamura T."/>
        </authorList>
    </citation>
    <scope>NUCLEOTIDE SEQUENCE [LARGE SCALE GENOMIC DNA]</scope>
    <source>
        <strain evidence="1 2">NBRC 108639</strain>
    </source>
</reference>
<keyword evidence="2" id="KW-1185">Reference proteome</keyword>
<reference evidence="1 2" key="2">
    <citation type="submission" date="2020-03" db="EMBL/GenBank/DDBJ databases">
        <authorList>
            <person name="Ichikawa N."/>
            <person name="Kimura A."/>
            <person name="Kitahashi Y."/>
            <person name="Uohara A."/>
        </authorList>
    </citation>
    <scope>NUCLEOTIDE SEQUENCE [LARGE SCALE GENOMIC DNA]</scope>
    <source>
        <strain evidence="1 2">NBRC 108639</strain>
    </source>
</reference>
<protein>
    <submittedName>
        <fullName evidence="1">Uncharacterized protein</fullName>
    </submittedName>
</protein>
<evidence type="ECO:0000313" key="2">
    <source>
        <dbReference type="Proteomes" id="UP000482800"/>
    </source>
</evidence>
<organism evidence="1 2">
    <name type="scientific">Phytohabitans houttuyneae</name>
    <dbReference type="NCBI Taxonomy" id="1076126"/>
    <lineage>
        <taxon>Bacteria</taxon>
        <taxon>Bacillati</taxon>
        <taxon>Actinomycetota</taxon>
        <taxon>Actinomycetes</taxon>
        <taxon>Micromonosporales</taxon>
        <taxon>Micromonosporaceae</taxon>
    </lineage>
</organism>
<dbReference type="RefSeq" id="WP_173053062.1">
    <property type="nucleotide sequence ID" value="NZ_BAABGO010000003.1"/>
</dbReference>
<name>A0A6V8JUH9_9ACTN</name>
<gene>
    <name evidence="1" type="ORF">Phou_004330</name>
</gene>